<gene>
    <name evidence="1" type="ORF">ET471_16130</name>
</gene>
<dbReference type="OrthoDB" id="8402552at2"/>
<name>A0A4P6FAQ9_9MICO</name>
<sequence length="521" mass="56201">MQAMLPRLSDGPSIYDVVRSHLTRTGELDDPLLDLPDDALVAPGAVRWAPGAVDGVMTHHTSGCDGVAAAQVPCTTRLVVDAAADPSERNLRALHVELSRVSPLGYVDDLLGAVAGAEPSPEGLHAVARWLVTTSPHRRAVKIGIALLGMVGFDADDADVVWTLALHEEFTLFASVALARNDDKPDEMLWQLARRLHGWGRIHCVERLATVDDDRIKDWLLRDGFRNTVMVEYLAWTAATAGDLVGVLRADPDREQLTAAGEILTALLSEGPTSDIGTYDDGEEAVGLFVEHLVADDGTLDDFAAVEAIYDFLQDDGAWATAARARWSPVRARIVEEFCTDILRRDHWPALVAEGLRSDDRRVFARADSAAAELGIDTFDVHVARIVRDPLGCSWFRAWAQADTMRAELLASLTRDLLPLDELTGGGLDARCASGAPAAHRALEWSLQALGEHPGVGGDLLLAGLCSPGTRHRGAAMESLSLWPRTAWPAAAREALADLAATDPDPGNRPRARRLLDDGCP</sequence>
<organism evidence="1 2">
    <name type="scientific">Xylanimonas protaetiae</name>
    <dbReference type="NCBI Taxonomy" id="2509457"/>
    <lineage>
        <taxon>Bacteria</taxon>
        <taxon>Bacillati</taxon>
        <taxon>Actinomycetota</taxon>
        <taxon>Actinomycetes</taxon>
        <taxon>Micrococcales</taxon>
        <taxon>Promicromonosporaceae</taxon>
        <taxon>Xylanimonas</taxon>
    </lineage>
</organism>
<evidence type="ECO:0000313" key="2">
    <source>
        <dbReference type="Proteomes" id="UP000292118"/>
    </source>
</evidence>
<dbReference type="AlphaFoldDB" id="A0A4P6FAQ9"/>
<evidence type="ECO:0000313" key="1">
    <source>
        <dbReference type="EMBL" id="QAY71369.1"/>
    </source>
</evidence>
<dbReference type="EMBL" id="CP035493">
    <property type="protein sequence ID" value="QAY71369.1"/>
    <property type="molecule type" value="Genomic_DNA"/>
</dbReference>
<dbReference type="KEGG" id="xya:ET471_16130"/>
<accession>A0A4P6FAQ9</accession>
<evidence type="ECO:0008006" key="3">
    <source>
        <dbReference type="Google" id="ProtNLM"/>
    </source>
</evidence>
<keyword evidence="2" id="KW-1185">Reference proteome</keyword>
<dbReference type="Proteomes" id="UP000292118">
    <property type="component" value="Chromosome"/>
</dbReference>
<reference evidence="1 2" key="1">
    <citation type="submission" date="2019-01" db="EMBL/GenBank/DDBJ databases">
        <title>Genome sequencing of strain FW10M-9.</title>
        <authorList>
            <person name="Heo J."/>
            <person name="Kim S.-J."/>
            <person name="Kim J.-S."/>
            <person name="Hong S.-B."/>
            <person name="Kwon S.-W."/>
        </authorList>
    </citation>
    <scope>NUCLEOTIDE SEQUENCE [LARGE SCALE GENOMIC DNA]</scope>
    <source>
        <strain evidence="1 2">FW10M-9</strain>
    </source>
</reference>
<proteinExistence type="predicted"/>
<protein>
    <recommendedName>
        <fullName evidence="3">Limonene hydroxylase</fullName>
    </recommendedName>
</protein>
<dbReference type="RefSeq" id="WP_129189987.1">
    <property type="nucleotide sequence ID" value="NZ_CP035493.1"/>
</dbReference>